<organism evidence="1 2">
    <name type="scientific">Luteolibacter yonseiensis</name>
    <dbReference type="NCBI Taxonomy" id="1144680"/>
    <lineage>
        <taxon>Bacteria</taxon>
        <taxon>Pseudomonadati</taxon>
        <taxon>Verrucomicrobiota</taxon>
        <taxon>Verrucomicrobiia</taxon>
        <taxon>Verrucomicrobiales</taxon>
        <taxon>Verrucomicrobiaceae</taxon>
        <taxon>Luteolibacter</taxon>
    </lineage>
</organism>
<reference evidence="1" key="1">
    <citation type="submission" date="2021-01" db="EMBL/GenBank/DDBJ databases">
        <title>Modified the classification status of verrucomicrobia.</title>
        <authorList>
            <person name="Feng X."/>
        </authorList>
    </citation>
    <scope>NUCLEOTIDE SEQUENCE</scope>
    <source>
        <strain evidence="1">JCM 18052</strain>
    </source>
</reference>
<sequence length="210" mass="23916">MFRDSRAIMLGPDHLSSRHERFFASLAAHAGIVGPVKWLPGTTGKHRVIPRNFNPLVRRSPHFYYATADYRDALEKAILDEVEHLFIFEDDCRFFPEFEELFLPAFRNLPDGWMALMMGGSRQTKKMPVVVPGVLRRVNGGCLATHAILWSRAGMIRAWNHLYENGNLIVDQAFAGLQAIEPHFYAPDRWVTDQCPEAVPASREITHAEC</sequence>
<keyword evidence="2" id="KW-1185">Reference proteome</keyword>
<accession>A0A934R5S6</accession>
<dbReference type="EMBL" id="JAENIK010000011">
    <property type="protein sequence ID" value="MBK1816493.1"/>
    <property type="molecule type" value="Genomic_DNA"/>
</dbReference>
<dbReference type="Proteomes" id="UP000600139">
    <property type="component" value="Unassembled WGS sequence"/>
</dbReference>
<evidence type="ECO:0000313" key="1">
    <source>
        <dbReference type="EMBL" id="MBK1816493.1"/>
    </source>
</evidence>
<dbReference type="RefSeq" id="WP_200351426.1">
    <property type="nucleotide sequence ID" value="NZ_BAABHZ010000006.1"/>
</dbReference>
<evidence type="ECO:0000313" key="2">
    <source>
        <dbReference type="Proteomes" id="UP000600139"/>
    </source>
</evidence>
<gene>
    <name evidence="1" type="ORF">JIN84_12780</name>
</gene>
<proteinExistence type="predicted"/>
<dbReference type="AlphaFoldDB" id="A0A934R5S6"/>
<comment type="caution">
    <text evidence="1">The sequence shown here is derived from an EMBL/GenBank/DDBJ whole genome shotgun (WGS) entry which is preliminary data.</text>
</comment>
<protein>
    <recommendedName>
        <fullName evidence="3">Glycosyltransferase</fullName>
    </recommendedName>
</protein>
<evidence type="ECO:0008006" key="3">
    <source>
        <dbReference type="Google" id="ProtNLM"/>
    </source>
</evidence>
<name>A0A934R5S6_9BACT</name>